<reference evidence="2 3" key="1">
    <citation type="journal article" date="2018" name="PLoS Genet.">
        <title>Population sequencing reveals clonal diversity and ancestral inbreeding in the grapevine cultivar Chardonnay.</title>
        <authorList>
            <person name="Roach M.J."/>
            <person name="Johnson D.L."/>
            <person name="Bohlmann J."/>
            <person name="van Vuuren H.J."/>
            <person name="Jones S.J."/>
            <person name="Pretorius I.S."/>
            <person name="Schmidt S.A."/>
            <person name="Borneman A.R."/>
        </authorList>
    </citation>
    <scope>NUCLEOTIDE SEQUENCE [LARGE SCALE GENOMIC DNA]</scope>
    <source>
        <strain evidence="3">cv. Chardonnay</strain>
        <tissue evidence="2">Leaf</tissue>
    </source>
</reference>
<feature type="compositionally biased region" description="Gly residues" evidence="1">
    <location>
        <begin position="224"/>
        <end position="237"/>
    </location>
</feature>
<evidence type="ECO:0000256" key="1">
    <source>
        <dbReference type="SAM" id="MobiDB-lite"/>
    </source>
</evidence>
<gene>
    <name evidence="2" type="ORF">CK203_018543</name>
</gene>
<name>A0A438J642_VITVI</name>
<comment type="caution">
    <text evidence="2">The sequence shown here is derived from an EMBL/GenBank/DDBJ whole genome shotgun (WGS) entry which is preliminary data.</text>
</comment>
<evidence type="ECO:0000313" key="2">
    <source>
        <dbReference type="EMBL" id="RVX04427.1"/>
    </source>
</evidence>
<dbReference type="Proteomes" id="UP000288805">
    <property type="component" value="Unassembled WGS sequence"/>
</dbReference>
<accession>A0A438J642</accession>
<proteinExistence type="predicted"/>
<organism evidence="2 3">
    <name type="scientific">Vitis vinifera</name>
    <name type="common">Grape</name>
    <dbReference type="NCBI Taxonomy" id="29760"/>
    <lineage>
        <taxon>Eukaryota</taxon>
        <taxon>Viridiplantae</taxon>
        <taxon>Streptophyta</taxon>
        <taxon>Embryophyta</taxon>
        <taxon>Tracheophyta</taxon>
        <taxon>Spermatophyta</taxon>
        <taxon>Magnoliopsida</taxon>
        <taxon>eudicotyledons</taxon>
        <taxon>Gunneridae</taxon>
        <taxon>Pentapetalae</taxon>
        <taxon>rosids</taxon>
        <taxon>Vitales</taxon>
        <taxon>Vitaceae</taxon>
        <taxon>Viteae</taxon>
        <taxon>Vitis</taxon>
    </lineage>
</organism>
<dbReference type="EMBL" id="QGNW01000061">
    <property type="protein sequence ID" value="RVX04427.1"/>
    <property type="molecule type" value="Genomic_DNA"/>
</dbReference>
<protein>
    <submittedName>
        <fullName evidence="2">Uncharacterized protein</fullName>
    </submittedName>
</protein>
<evidence type="ECO:0000313" key="3">
    <source>
        <dbReference type="Proteomes" id="UP000288805"/>
    </source>
</evidence>
<sequence length="337" mass="37947">MVFRHPVPFPNGRAIVNYVYLPEDRNISRQRLRLTWLTENFPSLPLDVIVESMRCYDKAFILQLIGSFLFADKFNNKFIAPIRLHSVLHDGVLPQPPLGMRWRDEFCPTSTPMHVLPKYMYLLDRLMLEQIHLWTGPDTPNIGHHDEIHQLCAITLEAIHEADRFLIPSNVVDTKRQSSDENVVMRDGGVQIRGGGVWTRGGGMRTRERQLSDEEVGMRDGGVRTRGGGVRTRGGGSLPYSSVPSIDDGVIQENVGTSFMHELLHSYIDGPFFHIPMSSSIEVSFTPPTTPLIALSPQSLGHPFRDDVATQMQYFPTPFVEQQGEAQVQDQGCGRGN</sequence>
<dbReference type="AlphaFoldDB" id="A0A438J642"/>
<feature type="region of interest" description="Disordered" evidence="1">
    <location>
        <begin position="218"/>
        <end position="239"/>
    </location>
</feature>